<feature type="region of interest" description="Disordered" evidence="1">
    <location>
        <begin position="52"/>
        <end position="132"/>
    </location>
</feature>
<keyword evidence="4" id="KW-1185">Reference proteome</keyword>
<dbReference type="AlphaFoldDB" id="A0A6G1HS45"/>
<feature type="chain" id="PRO_5026145088" evidence="2">
    <location>
        <begin position="20"/>
        <end position="163"/>
    </location>
</feature>
<organism evidence="3 4">
    <name type="scientific">Trichodelitschia bisporula</name>
    <dbReference type="NCBI Taxonomy" id="703511"/>
    <lineage>
        <taxon>Eukaryota</taxon>
        <taxon>Fungi</taxon>
        <taxon>Dikarya</taxon>
        <taxon>Ascomycota</taxon>
        <taxon>Pezizomycotina</taxon>
        <taxon>Dothideomycetes</taxon>
        <taxon>Dothideomycetes incertae sedis</taxon>
        <taxon>Phaeotrichales</taxon>
        <taxon>Phaeotrichaceae</taxon>
        <taxon>Trichodelitschia</taxon>
    </lineage>
</organism>
<dbReference type="EMBL" id="ML996699">
    <property type="protein sequence ID" value="KAF2398731.1"/>
    <property type="molecule type" value="Genomic_DNA"/>
</dbReference>
<sequence>MALVAVLAFVALFPHLATAGWAGWLVCVAVGVGMLGEMRGWDILPRVGVSRGKAETGPEQGKMPEIEPPEIAVPMPSPSIEDGGTMTNGHIEKDADGANGHANGHPTPPAENGNGILINGNGTGGHKPESPKKVEFGDVTVFGAKGGGVYAMPIPVVAVTDVD</sequence>
<keyword evidence="2" id="KW-0732">Signal</keyword>
<evidence type="ECO:0000256" key="2">
    <source>
        <dbReference type="SAM" id="SignalP"/>
    </source>
</evidence>
<evidence type="ECO:0000313" key="3">
    <source>
        <dbReference type="EMBL" id="KAF2398731.1"/>
    </source>
</evidence>
<evidence type="ECO:0000256" key="1">
    <source>
        <dbReference type="SAM" id="MobiDB-lite"/>
    </source>
</evidence>
<reference evidence="3" key="1">
    <citation type="journal article" date="2020" name="Stud. Mycol.">
        <title>101 Dothideomycetes genomes: a test case for predicting lifestyles and emergence of pathogens.</title>
        <authorList>
            <person name="Haridas S."/>
            <person name="Albert R."/>
            <person name="Binder M."/>
            <person name="Bloem J."/>
            <person name="Labutti K."/>
            <person name="Salamov A."/>
            <person name="Andreopoulos B."/>
            <person name="Baker S."/>
            <person name="Barry K."/>
            <person name="Bills G."/>
            <person name="Bluhm B."/>
            <person name="Cannon C."/>
            <person name="Castanera R."/>
            <person name="Culley D."/>
            <person name="Daum C."/>
            <person name="Ezra D."/>
            <person name="Gonzalez J."/>
            <person name="Henrissat B."/>
            <person name="Kuo A."/>
            <person name="Liang C."/>
            <person name="Lipzen A."/>
            <person name="Lutzoni F."/>
            <person name="Magnuson J."/>
            <person name="Mondo S."/>
            <person name="Nolan M."/>
            <person name="Ohm R."/>
            <person name="Pangilinan J."/>
            <person name="Park H.-J."/>
            <person name="Ramirez L."/>
            <person name="Alfaro M."/>
            <person name="Sun H."/>
            <person name="Tritt A."/>
            <person name="Yoshinaga Y."/>
            <person name="Zwiers L.-H."/>
            <person name="Turgeon B."/>
            <person name="Goodwin S."/>
            <person name="Spatafora J."/>
            <person name="Crous P."/>
            <person name="Grigoriev I."/>
        </authorList>
    </citation>
    <scope>NUCLEOTIDE SEQUENCE</scope>
    <source>
        <strain evidence="3">CBS 262.69</strain>
    </source>
</reference>
<name>A0A6G1HS45_9PEZI</name>
<protein>
    <submittedName>
        <fullName evidence="3">Uncharacterized protein</fullName>
    </submittedName>
</protein>
<accession>A0A6G1HS45</accession>
<gene>
    <name evidence="3" type="ORF">EJ06DRAFT_531825</name>
</gene>
<dbReference type="Proteomes" id="UP000799640">
    <property type="component" value="Unassembled WGS sequence"/>
</dbReference>
<evidence type="ECO:0000313" key="4">
    <source>
        <dbReference type="Proteomes" id="UP000799640"/>
    </source>
</evidence>
<proteinExistence type="predicted"/>
<feature type="signal peptide" evidence="2">
    <location>
        <begin position="1"/>
        <end position="19"/>
    </location>
</feature>